<reference evidence="2" key="1">
    <citation type="submission" date="2023-01" db="EMBL/GenBank/DDBJ databases">
        <title>Complete genome sequence of Planctobacterium marinum strain Dej080120_11.</title>
        <authorList>
            <person name="Ueki S."/>
            <person name="Maruyama F."/>
        </authorList>
    </citation>
    <scope>NUCLEOTIDE SEQUENCE</scope>
    <source>
        <strain evidence="2">Dej080120_11</strain>
    </source>
</reference>
<dbReference type="Pfam" id="PF04940">
    <property type="entry name" value="BLUF"/>
    <property type="match status" value="1"/>
</dbReference>
<protein>
    <recommendedName>
        <fullName evidence="1">BLUF domain-containing protein</fullName>
    </recommendedName>
</protein>
<proteinExistence type="predicted"/>
<gene>
    <name evidence="2" type="ORF">MACH26_20340</name>
</gene>
<dbReference type="PROSITE" id="PS50925">
    <property type="entry name" value="BLUF"/>
    <property type="match status" value="1"/>
</dbReference>
<dbReference type="SMART" id="SM01034">
    <property type="entry name" value="BLUF"/>
    <property type="match status" value="1"/>
</dbReference>
<sequence>MMRLIYTSKIASSISAGDMENIIVNSQAYNQRAAITGLLICNFDCFFQVLEGPDLLVQMLFDKIKTDPRHERVKVISTRQADHRMFPGWSMRYLMLPSEKPPVINDDWTQLTKKECQVLLDMLAPASV</sequence>
<evidence type="ECO:0000313" key="3">
    <source>
        <dbReference type="Proteomes" id="UP001333710"/>
    </source>
</evidence>
<dbReference type="GO" id="GO:0009882">
    <property type="term" value="F:blue light photoreceptor activity"/>
    <property type="evidence" value="ECO:0007669"/>
    <property type="project" value="InterPro"/>
</dbReference>
<organism evidence="2 3">
    <name type="scientific">Planctobacterium marinum</name>
    <dbReference type="NCBI Taxonomy" id="1631968"/>
    <lineage>
        <taxon>Bacteria</taxon>
        <taxon>Pseudomonadati</taxon>
        <taxon>Pseudomonadota</taxon>
        <taxon>Gammaproteobacteria</taxon>
        <taxon>Alteromonadales</taxon>
        <taxon>Alteromonadaceae</taxon>
        <taxon>Planctobacterium</taxon>
    </lineage>
</organism>
<dbReference type="SUPFAM" id="SSF54975">
    <property type="entry name" value="Acylphosphatase/BLUF domain-like"/>
    <property type="match status" value="1"/>
</dbReference>
<dbReference type="Proteomes" id="UP001333710">
    <property type="component" value="Chromosome"/>
</dbReference>
<accession>A0AA48KQH7</accession>
<dbReference type="GO" id="GO:0071949">
    <property type="term" value="F:FAD binding"/>
    <property type="evidence" value="ECO:0007669"/>
    <property type="project" value="InterPro"/>
</dbReference>
<dbReference type="Gene3D" id="3.30.70.100">
    <property type="match status" value="1"/>
</dbReference>
<keyword evidence="3" id="KW-1185">Reference proteome</keyword>
<dbReference type="InterPro" id="IPR036046">
    <property type="entry name" value="Acylphosphatase-like_dom_sf"/>
</dbReference>
<dbReference type="AlphaFoldDB" id="A0AA48KQH7"/>
<feature type="domain" description="BLUF" evidence="1">
    <location>
        <begin position="1"/>
        <end position="92"/>
    </location>
</feature>
<name>A0AA48KQH7_9ALTE</name>
<evidence type="ECO:0000313" key="2">
    <source>
        <dbReference type="EMBL" id="BDX06513.1"/>
    </source>
</evidence>
<evidence type="ECO:0000259" key="1">
    <source>
        <dbReference type="PROSITE" id="PS50925"/>
    </source>
</evidence>
<dbReference type="KEGG" id="pmaw:MACH26_20340"/>
<dbReference type="RefSeq" id="WP_338292530.1">
    <property type="nucleotide sequence ID" value="NZ_AP027272.1"/>
</dbReference>
<dbReference type="InterPro" id="IPR007024">
    <property type="entry name" value="BLUF_domain"/>
</dbReference>
<dbReference type="EMBL" id="AP027272">
    <property type="protein sequence ID" value="BDX06513.1"/>
    <property type="molecule type" value="Genomic_DNA"/>
</dbReference>